<feature type="region of interest" description="Disordered" evidence="1">
    <location>
        <begin position="74"/>
        <end position="107"/>
    </location>
</feature>
<comment type="caution">
    <text evidence="2">The sequence shown here is derived from an EMBL/GenBank/DDBJ whole genome shotgun (WGS) entry which is preliminary data.</text>
</comment>
<dbReference type="RefSeq" id="XP_056489264.1">
    <property type="nucleotide sequence ID" value="XM_056629962.1"/>
</dbReference>
<evidence type="ECO:0008006" key="4">
    <source>
        <dbReference type="Google" id="ProtNLM"/>
    </source>
</evidence>
<sequence>MSPRVSSSSSGTGSGQGTPQFTFVTENKQSEARSHAMRQHWKGRHKRKQESKTSHQKMALLSRTLLPQLTNALDEESSPGLQWDSDNDRDASSGTGEKVAEKKLEPQNPGIPAQLFCGMSYALSSSRPDPFQTCPVHLTSKHQKLLYHCAYLALSYADNLGCLPVAKHMCLLYTGISTHAAMMFEDLEVTEFNPMRDVWFPLDLSNASSFNCIMAHSAAHLAHLYGGTLPDEEQLLLMP</sequence>
<feature type="region of interest" description="Disordered" evidence="1">
    <location>
        <begin position="1"/>
        <end position="57"/>
    </location>
</feature>
<organism evidence="2 3">
    <name type="scientific">Penicillium cosmopolitanum</name>
    <dbReference type="NCBI Taxonomy" id="1131564"/>
    <lineage>
        <taxon>Eukaryota</taxon>
        <taxon>Fungi</taxon>
        <taxon>Dikarya</taxon>
        <taxon>Ascomycota</taxon>
        <taxon>Pezizomycotina</taxon>
        <taxon>Eurotiomycetes</taxon>
        <taxon>Eurotiomycetidae</taxon>
        <taxon>Eurotiales</taxon>
        <taxon>Aspergillaceae</taxon>
        <taxon>Penicillium</taxon>
    </lineage>
</organism>
<proteinExistence type="predicted"/>
<protein>
    <recommendedName>
        <fullName evidence="4">Transcription factor domain-containing protein</fullName>
    </recommendedName>
</protein>
<feature type="compositionally biased region" description="Low complexity" evidence="1">
    <location>
        <begin position="1"/>
        <end position="11"/>
    </location>
</feature>
<name>A0A9W9W267_9EURO</name>
<dbReference type="OrthoDB" id="4159781at2759"/>
<evidence type="ECO:0000313" key="2">
    <source>
        <dbReference type="EMBL" id="KAJ5397212.1"/>
    </source>
</evidence>
<dbReference type="PANTHER" id="PTHR37540:SF10">
    <property type="entry name" value="SIGMA-70 REGION 2 FAMILY PROTEIN"/>
    <property type="match status" value="1"/>
</dbReference>
<reference evidence="2" key="2">
    <citation type="journal article" date="2023" name="IMA Fungus">
        <title>Comparative genomic study of the Penicillium genus elucidates a diverse pangenome and 15 lateral gene transfer events.</title>
        <authorList>
            <person name="Petersen C."/>
            <person name="Sorensen T."/>
            <person name="Nielsen M.R."/>
            <person name="Sondergaard T.E."/>
            <person name="Sorensen J.L."/>
            <person name="Fitzpatrick D.A."/>
            <person name="Frisvad J.C."/>
            <person name="Nielsen K.L."/>
        </authorList>
    </citation>
    <scope>NUCLEOTIDE SEQUENCE</scope>
    <source>
        <strain evidence="2">IBT 29677</strain>
    </source>
</reference>
<dbReference type="PANTHER" id="PTHR37540">
    <property type="entry name" value="TRANSCRIPTION FACTOR (ACR-2), PUTATIVE-RELATED-RELATED"/>
    <property type="match status" value="1"/>
</dbReference>
<evidence type="ECO:0000313" key="3">
    <source>
        <dbReference type="Proteomes" id="UP001147747"/>
    </source>
</evidence>
<accession>A0A9W9W267</accession>
<keyword evidence="3" id="KW-1185">Reference proteome</keyword>
<dbReference type="AlphaFoldDB" id="A0A9W9W267"/>
<dbReference type="GeneID" id="81368942"/>
<evidence type="ECO:0000256" key="1">
    <source>
        <dbReference type="SAM" id="MobiDB-lite"/>
    </source>
</evidence>
<gene>
    <name evidence="2" type="ORF">N7509_005325</name>
</gene>
<reference evidence="2" key="1">
    <citation type="submission" date="2022-12" db="EMBL/GenBank/DDBJ databases">
        <authorList>
            <person name="Petersen C."/>
        </authorList>
    </citation>
    <scope>NUCLEOTIDE SEQUENCE</scope>
    <source>
        <strain evidence="2">IBT 29677</strain>
    </source>
</reference>
<dbReference type="EMBL" id="JAPZBU010000006">
    <property type="protein sequence ID" value="KAJ5397212.1"/>
    <property type="molecule type" value="Genomic_DNA"/>
</dbReference>
<feature type="compositionally biased region" description="Basic residues" evidence="1">
    <location>
        <begin position="35"/>
        <end position="49"/>
    </location>
</feature>
<dbReference type="Proteomes" id="UP001147747">
    <property type="component" value="Unassembled WGS sequence"/>
</dbReference>